<name>A0A9D2I478_9LACT</name>
<dbReference type="EMBL" id="DWYW01000271">
    <property type="protein sequence ID" value="HJA91429.1"/>
    <property type="molecule type" value="Genomic_DNA"/>
</dbReference>
<reference evidence="1" key="1">
    <citation type="journal article" date="2021" name="PeerJ">
        <title>Extensive microbial diversity within the chicken gut microbiome revealed by metagenomics and culture.</title>
        <authorList>
            <person name="Gilroy R."/>
            <person name="Ravi A."/>
            <person name="Getino M."/>
            <person name="Pursley I."/>
            <person name="Horton D.L."/>
            <person name="Alikhan N.F."/>
            <person name="Baker D."/>
            <person name="Gharbi K."/>
            <person name="Hall N."/>
            <person name="Watson M."/>
            <person name="Adriaenssens E.M."/>
            <person name="Foster-Nyarko E."/>
            <person name="Jarju S."/>
            <person name="Secka A."/>
            <person name="Antonio M."/>
            <person name="Oren A."/>
            <person name="Chaudhuri R.R."/>
            <person name="La Ragione R."/>
            <person name="Hildebrand F."/>
            <person name="Pallen M.J."/>
        </authorList>
    </citation>
    <scope>NUCLEOTIDE SEQUENCE</scope>
    <source>
        <strain evidence="1">CHK171-505</strain>
    </source>
</reference>
<organism evidence="1 2">
    <name type="scientific">Candidatus Jeotgalibaca merdavium</name>
    <dbReference type="NCBI Taxonomy" id="2838627"/>
    <lineage>
        <taxon>Bacteria</taxon>
        <taxon>Bacillati</taxon>
        <taxon>Bacillota</taxon>
        <taxon>Bacilli</taxon>
        <taxon>Lactobacillales</taxon>
        <taxon>Carnobacteriaceae</taxon>
        <taxon>Jeotgalibaca</taxon>
    </lineage>
</organism>
<comment type="caution">
    <text evidence="1">The sequence shown here is derived from an EMBL/GenBank/DDBJ whole genome shotgun (WGS) entry which is preliminary data.</text>
</comment>
<dbReference type="AlphaFoldDB" id="A0A9D2I478"/>
<evidence type="ECO:0000313" key="2">
    <source>
        <dbReference type="Proteomes" id="UP000886856"/>
    </source>
</evidence>
<dbReference type="Proteomes" id="UP000886856">
    <property type="component" value="Unassembled WGS sequence"/>
</dbReference>
<gene>
    <name evidence="1" type="ORF">H9948_11640</name>
</gene>
<evidence type="ECO:0000313" key="1">
    <source>
        <dbReference type="EMBL" id="HJA91429.1"/>
    </source>
</evidence>
<sequence>MQKTLILWGGILATIMGSQNLSACMPHSPNEVFIARVQSFESDKNQTKFQFSNHNFIFRPLIAWFRYSSPNEWNGDFKIKNIKKGNLIIGLAYPPDGNQARNYQVSSLALLHCNNDVISISKPSTPFLAWDRAKGRCFYTDKSGLLNGFLEKDQAYYLHKIQAKYPTCRKLYSAFPMT</sequence>
<accession>A0A9D2I478</accession>
<proteinExistence type="predicted"/>
<protein>
    <submittedName>
        <fullName evidence="1">Uncharacterized protein</fullName>
    </submittedName>
</protein>
<reference evidence="1" key="2">
    <citation type="submission" date="2021-04" db="EMBL/GenBank/DDBJ databases">
        <authorList>
            <person name="Gilroy R."/>
        </authorList>
    </citation>
    <scope>NUCLEOTIDE SEQUENCE</scope>
    <source>
        <strain evidence="1">CHK171-505</strain>
    </source>
</reference>